<organism evidence="1 2">
    <name type="scientific">Pseudoalteromonas issachenkonii</name>
    <dbReference type="NCBI Taxonomy" id="152297"/>
    <lineage>
        <taxon>Bacteria</taxon>
        <taxon>Pseudomonadati</taxon>
        <taxon>Pseudomonadota</taxon>
        <taxon>Gammaproteobacteria</taxon>
        <taxon>Alteromonadales</taxon>
        <taxon>Pseudoalteromonadaceae</taxon>
        <taxon>Pseudoalteromonas</taxon>
    </lineage>
</organism>
<dbReference type="InterPro" id="IPR002692">
    <property type="entry name" value="S45"/>
</dbReference>
<comment type="caution">
    <text evidence="1">The sequence shown here is derived from an EMBL/GenBank/DDBJ whole genome shotgun (WGS) entry which is preliminary data.</text>
</comment>
<evidence type="ECO:0000313" key="2">
    <source>
        <dbReference type="Proteomes" id="UP001371391"/>
    </source>
</evidence>
<dbReference type="Proteomes" id="UP001371391">
    <property type="component" value="Unassembled WGS sequence"/>
</dbReference>
<protein>
    <submittedName>
        <fullName evidence="1">Penicillin acylase family protein</fullName>
    </submittedName>
</protein>
<accession>A0ABU9H6M5</accession>
<reference evidence="1 2" key="1">
    <citation type="submission" date="2024-02" db="EMBL/GenBank/DDBJ databases">
        <title>Bacteria isolated from the canopy kelp, Nereocystis luetkeana.</title>
        <authorList>
            <person name="Pfister C.A."/>
            <person name="Younker I.T."/>
            <person name="Light S.H."/>
        </authorList>
    </citation>
    <scope>NUCLEOTIDE SEQUENCE [LARGE SCALE GENOMIC DNA]</scope>
    <source>
        <strain evidence="1 2">TI.1.03</strain>
    </source>
</reference>
<gene>
    <name evidence="1" type="ORF">V6257_21205</name>
</gene>
<feature type="non-terminal residue" evidence="1">
    <location>
        <position position="1"/>
    </location>
</feature>
<dbReference type="RefSeq" id="WP_341604185.1">
    <property type="nucleotide sequence ID" value="NZ_JBAKAW010000345.1"/>
</dbReference>
<dbReference type="EMBL" id="JBAKAW010000345">
    <property type="protein sequence ID" value="MEL0657489.1"/>
    <property type="molecule type" value="Genomic_DNA"/>
</dbReference>
<dbReference type="Gene3D" id="3.60.20.10">
    <property type="entry name" value="Glutamine Phosphoribosylpyrophosphate, subunit 1, domain 1"/>
    <property type="match status" value="1"/>
</dbReference>
<dbReference type="SUPFAM" id="SSF56235">
    <property type="entry name" value="N-terminal nucleophile aminohydrolases (Ntn hydrolases)"/>
    <property type="match status" value="1"/>
</dbReference>
<feature type="non-terminal residue" evidence="1">
    <location>
        <position position="69"/>
    </location>
</feature>
<keyword evidence="2" id="KW-1185">Reference proteome</keyword>
<proteinExistence type="predicted"/>
<name>A0ABU9H6M5_9GAMM</name>
<sequence length="69" mass="7627">IWYRAQLNYMHSVEQAQVTGVALPGAPAIVVGTNNNIGWGFTNGYLDTADWIALNDDCKTWQVDDSIDL</sequence>
<dbReference type="Pfam" id="PF01804">
    <property type="entry name" value="Penicil_amidase"/>
    <property type="match status" value="1"/>
</dbReference>
<dbReference type="InterPro" id="IPR029055">
    <property type="entry name" value="Ntn_hydrolases_N"/>
</dbReference>
<evidence type="ECO:0000313" key="1">
    <source>
        <dbReference type="EMBL" id="MEL0657489.1"/>
    </source>
</evidence>